<dbReference type="GO" id="GO:0110001">
    <property type="term" value="C:toxin-antitoxin complex"/>
    <property type="evidence" value="ECO:0007669"/>
    <property type="project" value="InterPro"/>
</dbReference>
<gene>
    <name evidence="5" type="ORF">OdinLCB4_002855</name>
</gene>
<dbReference type="Gene3D" id="1.20.120.580">
    <property type="entry name" value="bsu32300-like"/>
    <property type="match status" value="1"/>
</dbReference>
<dbReference type="InterPro" id="IPR052379">
    <property type="entry name" value="Type_VII_TA_RNase"/>
</dbReference>
<evidence type="ECO:0000256" key="2">
    <source>
        <dbReference type="ARBA" id="ARBA00022722"/>
    </source>
</evidence>
<dbReference type="KEGG" id="oyw:OdinLCB4_002855"/>
<evidence type="ECO:0000313" key="5">
    <source>
        <dbReference type="EMBL" id="WEU40869.1"/>
    </source>
</evidence>
<organism evidence="5 6">
    <name type="scientific">Odinarchaeota yellowstonii (strain LCB_4)</name>
    <dbReference type="NCBI Taxonomy" id="1841599"/>
    <lineage>
        <taxon>Archaea</taxon>
        <taxon>Promethearchaeati</taxon>
        <taxon>Candidatus Odinarchaeota</taxon>
        <taxon>Candidatus Odinarchaeia</taxon>
        <taxon>Candidatus Odinarchaeales</taxon>
        <taxon>Candidatus Odinarchaeaceae</taxon>
        <taxon>Candidatus Odinarchaeum</taxon>
    </lineage>
</organism>
<keyword evidence="3" id="KW-0378">Hydrolase</keyword>
<accession>A0AAF0IBY5</accession>
<dbReference type="PANTHER" id="PTHR33397">
    <property type="entry name" value="UPF0331 PROTEIN YUTE"/>
    <property type="match status" value="1"/>
</dbReference>
<sequence>MLESIRKESKNEFLSNPTLSSAAEGNLQMIIEVLLDLGNHVIRKNNYSAPEKYTDIFEILCDRKILPEEKKDELIKLAKFRNILVHLYTKIDKAQVYDILQNNFTLFKETAAQLIKNLQ</sequence>
<comment type="similarity">
    <text evidence="4">Belongs to the HepT RNase toxin family.</text>
</comment>
<evidence type="ECO:0000256" key="4">
    <source>
        <dbReference type="ARBA" id="ARBA00024207"/>
    </source>
</evidence>
<dbReference type="Pfam" id="PF01934">
    <property type="entry name" value="HepT-like"/>
    <property type="match status" value="1"/>
</dbReference>
<evidence type="ECO:0000256" key="1">
    <source>
        <dbReference type="ARBA" id="ARBA00022649"/>
    </source>
</evidence>
<evidence type="ECO:0000313" key="6">
    <source>
        <dbReference type="Proteomes" id="UP000186851"/>
    </source>
</evidence>
<dbReference type="EMBL" id="CP091871">
    <property type="protein sequence ID" value="WEU40869.1"/>
    <property type="molecule type" value="Genomic_DNA"/>
</dbReference>
<keyword evidence="2" id="KW-0540">Nuclease</keyword>
<reference evidence="5" key="1">
    <citation type="journal article" date="2017" name="Nature">
        <title>Asgard archaea illuminate the origin of eukaryotic cellular complexity.</title>
        <authorList>
            <person name="Zaremba-Niedzwiedzka K."/>
            <person name="Caceres E.F."/>
            <person name="Saw J.H."/>
            <person name="Backstrom D."/>
            <person name="Juzokaite L."/>
            <person name="Vancaester E."/>
            <person name="Seitz K.W."/>
            <person name="Anantharaman K."/>
            <person name="Starnawski P."/>
            <person name="Kjeldsen K.U."/>
            <person name="Scott M.B."/>
            <person name="Nunoura T."/>
            <person name="Banfield J.F."/>
            <person name="Schramm A."/>
            <person name="Baker B.J."/>
            <person name="Spang A."/>
            <person name="Ettema T.J.G."/>
        </authorList>
    </citation>
    <scope>NUCLEOTIDE SEQUENCE</scope>
    <source>
        <strain evidence="5">LCB_4</strain>
    </source>
</reference>
<dbReference type="GO" id="GO:0004540">
    <property type="term" value="F:RNA nuclease activity"/>
    <property type="evidence" value="ECO:0007669"/>
    <property type="project" value="InterPro"/>
</dbReference>
<dbReference type="GO" id="GO:0016787">
    <property type="term" value="F:hydrolase activity"/>
    <property type="evidence" value="ECO:0007669"/>
    <property type="project" value="UniProtKB-KW"/>
</dbReference>
<dbReference type="InterPro" id="IPR037038">
    <property type="entry name" value="HepT-like_sf"/>
</dbReference>
<keyword evidence="1" id="KW-1277">Toxin-antitoxin system</keyword>
<dbReference type="PANTHER" id="PTHR33397:SF5">
    <property type="entry name" value="RNASE YUTE-RELATED"/>
    <property type="match status" value="1"/>
</dbReference>
<dbReference type="NCBIfam" id="NF047751">
    <property type="entry name" value="HepT_toxin"/>
    <property type="match status" value="1"/>
</dbReference>
<evidence type="ECO:0000256" key="3">
    <source>
        <dbReference type="ARBA" id="ARBA00022801"/>
    </source>
</evidence>
<proteinExistence type="inferred from homology"/>
<name>A0AAF0IBY5_ODILC</name>
<protein>
    <submittedName>
        <fullName evidence="5">DUF86 domain-containing protein</fullName>
    </submittedName>
</protein>
<dbReference type="AlphaFoldDB" id="A0AAF0IBY5"/>
<reference evidence="5" key="2">
    <citation type="journal article" date="2022" name="Nat. Microbiol.">
        <title>A closed Candidatus Odinarchaeum chromosome exposes Asgard archaeal viruses.</title>
        <authorList>
            <person name="Tamarit D."/>
            <person name="Caceres E.F."/>
            <person name="Krupovic M."/>
            <person name="Nijland R."/>
            <person name="Eme L."/>
            <person name="Robinson N.P."/>
            <person name="Ettema T.J.G."/>
        </authorList>
    </citation>
    <scope>NUCLEOTIDE SEQUENCE</scope>
    <source>
        <strain evidence="5">LCB_4</strain>
    </source>
</reference>
<dbReference type="InterPro" id="IPR008201">
    <property type="entry name" value="HepT-like"/>
</dbReference>
<dbReference type="Proteomes" id="UP000186851">
    <property type="component" value="Chromosome"/>
</dbReference>